<dbReference type="Antibodypedia" id="2358">
    <property type="antibodies" value="168 antibodies from 25 providers"/>
</dbReference>
<reference evidence="1 2" key="2">
    <citation type="journal article" date="2004" name="Nature">
        <title>Finishing the euchromatic sequence of the human genome.</title>
        <authorList>
            <consortium name="International Human Genome Sequencing Consortium"/>
        </authorList>
    </citation>
    <scope>NUCLEOTIDE SEQUENCE [LARGE SCALE GENOMIC DNA]</scope>
</reference>
<organism evidence="1 2">
    <name type="scientific">Homo sapiens</name>
    <name type="common">Human</name>
    <dbReference type="NCBI Taxonomy" id="9606"/>
    <lineage>
        <taxon>Eukaryota</taxon>
        <taxon>Metazoa</taxon>
        <taxon>Chordata</taxon>
        <taxon>Craniata</taxon>
        <taxon>Vertebrata</taxon>
        <taxon>Euteleostomi</taxon>
        <taxon>Mammalia</taxon>
        <taxon>Eutheria</taxon>
        <taxon>Euarchontoglires</taxon>
        <taxon>Primates</taxon>
        <taxon>Haplorrhini</taxon>
        <taxon>Catarrhini</taxon>
        <taxon>Hominidae</taxon>
        <taxon>Homo</taxon>
    </lineage>
</organism>
<dbReference type="EMBL" id="AC011241">
    <property type="status" value="NOT_ANNOTATED_CDS"/>
    <property type="molecule type" value="Genomic_DNA"/>
</dbReference>
<reference evidence="1" key="5">
    <citation type="submission" date="2025-09" db="UniProtKB">
        <authorList>
            <consortium name="Ensembl"/>
        </authorList>
    </citation>
    <scope>IDENTIFICATION</scope>
</reference>
<dbReference type="EMBL" id="AC009495">
    <property type="status" value="NOT_ANNOTATED_CDS"/>
    <property type="molecule type" value="Genomic_DNA"/>
</dbReference>
<accession>C9JY57</accession>
<name>C9JY57_HUMAN</name>
<dbReference type="HGNC" id="HGNC:4125">
    <property type="gene designation" value="GALNT3"/>
</dbReference>
<dbReference type="OrthoDB" id="416652at2759"/>
<dbReference type="VEuPathDB" id="HostDB:ENSG00000115339"/>
<feature type="non-terminal residue" evidence="1">
    <location>
        <position position="11"/>
    </location>
</feature>
<dbReference type="OpenTargets" id="ENSG00000115339"/>
<evidence type="ECO:0000313" key="1">
    <source>
        <dbReference type="Ensembl" id="ENSP00000399880.1"/>
    </source>
</evidence>
<dbReference type="ExpressionAtlas" id="C9JY57">
    <property type="expression patterns" value="baseline and differential"/>
</dbReference>
<dbReference type="Bgee" id="ENSG00000115339">
    <property type="expression patterns" value="Expressed in mucosa of sigmoid colon and 149 other cell types or tissues"/>
</dbReference>
<dbReference type="UCSC" id="uc061pec.1">
    <property type="organism name" value="human"/>
</dbReference>
<dbReference type="ChiTaRS" id="GALNT3">
    <property type="organism name" value="human"/>
</dbReference>
<evidence type="ECO:0000313" key="2">
    <source>
        <dbReference type="Proteomes" id="UP000005640"/>
    </source>
</evidence>
<dbReference type="Ensembl" id="ENST00000447156.1">
    <property type="protein sequence ID" value="ENSP00000399880.1"/>
    <property type="gene ID" value="ENSG00000115339.15"/>
</dbReference>
<keyword evidence="2" id="KW-1185">Reference proteome</keyword>
<protein>
    <submittedName>
        <fullName evidence="1">Polypeptide N-acetylgalactosaminyltransferase 3</fullName>
    </submittedName>
</protein>
<reference evidence="1 2" key="3">
    <citation type="journal article" date="2005" name="Nature">
        <title>Generation and annotation of the DNA sequences of human chromosomes 2 and 4.</title>
        <authorList>
            <person name="Hillier L.W."/>
            <person name="Graves T.A."/>
            <person name="Fulton R.S."/>
            <person name="Fulton L.A."/>
            <person name="Pepin K.H."/>
            <person name="Minx P."/>
            <person name="Wagner-McPherson C."/>
            <person name="Layman D."/>
            <person name="Wylie K."/>
            <person name="Sekhon M."/>
            <person name="Becker M.C."/>
            <person name="Fewell G.A."/>
            <person name="Delehaunty K.D."/>
            <person name="Miner T.L."/>
            <person name="Nash W.E."/>
            <person name="Kremitzki C."/>
            <person name="Oddy L."/>
            <person name="Du H."/>
            <person name="Sun H."/>
            <person name="Bradshaw-Cordum H."/>
            <person name="Ali J."/>
            <person name="Carter J."/>
            <person name="Cordes M."/>
            <person name="Harris A."/>
            <person name="Isak A."/>
            <person name="van Brunt A."/>
            <person name="Nguyen C."/>
            <person name="Du F."/>
            <person name="Courtney L."/>
            <person name="Kalicki J."/>
            <person name="Ozersky P."/>
            <person name="Abbott S."/>
            <person name="Armstrong J."/>
            <person name="Belter E.A."/>
            <person name="Caruso L."/>
            <person name="Cedroni M."/>
            <person name="Cotton M."/>
            <person name="Davidson T."/>
            <person name="Desai A."/>
            <person name="Elliott G."/>
            <person name="Erb T."/>
            <person name="Fronick C."/>
            <person name="Gaige T."/>
            <person name="Haakenson W."/>
            <person name="Haglund K."/>
            <person name="Holmes A."/>
            <person name="Harkins R."/>
            <person name="Kim K."/>
            <person name="Kruchowski S.S."/>
            <person name="Strong C.M."/>
            <person name="Grewal N."/>
            <person name="Goyea E."/>
            <person name="Hou S."/>
            <person name="Levy A."/>
            <person name="Martinka S."/>
            <person name="Mead K."/>
            <person name="McLellan M.D."/>
            <person name="Meyer R."/>
            <person name="Randall-Maher J."/>
            <person name="Tomlinson C."/>
            <person name="Dauphin-Kohlberg S."/>
            <person name="Kozlowicz-Reilly A."/>
            <person name="Shah N."/>
            <person name="Swearengen-Shahid S."/>
            <person name="Snider J."/>
            <person name="Strong J.T."/>
            <person name="Thompson J."/>
            <person name="Yoakum M."/>
            <person name="Leonard S."/>
            <person name="Pearman C."/>
            <person name="Trani L."/>
            <person name="Radionenko M."/>
            <person name="Waligorski J.E."/>
            <person name="Wang C."/>
            <person name="Rock S.M."/>
            <person name="Tin-Wollam A.M."/>
            <person name="Maupin R."/>
            <person name="Latreille P."/>
            <person name="Wendl M.C."/>
            <person name="Yang S.P."/>
            <person name="Pohl C."/>
            <person name="Wallis J.W."/>
            <person name="Spieth J."/>
            <person name="Bieri T.A."/>
            <person name="Berkowicz N."/>
            <person name="Nelson J.O."/>
            <person name="Osborne J."/>
            <person name="Ding L."/>
            <person name="Meyer R."/>
            <person name="Sabo A."/>
            <person name="Shotland Y."/>
            <person name="Sinha P."/>
            <person name="Wohldmann P.E."/>
            <person name="Cook L.L."/>
            <person name="Hickenbotham M.T."/>
            <person name="Eldred J."/>
            <person name="Williams D."/>
            <person name="Jones T.A."/>
            <person name="She X."/>
            <person name="Ciccarelli F.D."/>
            <person name="Izaurralde E."/>
            <person name="Taylor J."/>
            <person name="Schmutz J."/>
            <person name="Myers R.M."/>
            <person name="Cox D.R."/>
            <person name="Huang X."/>
            <person name="McPherson J.D."/>
            <person name="Mardis E.R."/>
            <person name="Clifton S.W."/>
            <person name="Warren W.C."/>
            <person name="Chinwalla A.T."/>
            <person name="Eddy S.R."/>
            <person name="Marra M.A."/>
            <person name="Ovcharenko I."/>
            <person name="Furey T.S."/>
            <person name="Miller W."/>
            <person name="Eichler E.E."/>
            <person name="Bork P."/>
            <person name="Suyama M."/>
            <person name="Torrents D."/>
            <person name="Waterston R.H."/>
            <person name="Wilson R.K."/>
        </authorList>
    </citation>
    <scope>NUCLEOTIDE SEQUENCE [LARGE SCALE GENOMIC DNA]</scope>
</reference>
<reference evidence="1" key="4">
    <citation type="submission" date="2025-08" db="UniProtKB">
        <authorList>
            <consortium name="Ensembl"/>
        </authorList>
    </citation>
    <scope>IDENTIFICATION</scope>
</reference>
<dbReference type="OMA" id="IGCKLGF"/>
<dbReference type="Proteomes" id="UP000005640">
    <property type="component" value="Chromosome 2"/>
</dbReference>
<dbReference type="GeneTree" id="ENSGT00940000156609"/>
<reference evidence="1 2" key="1">
    <citation type="journal article" date="2001" name="Nature">
        <title>Initial sequencing and analysis of the human genome.</title>
        <authorList>
            <consortium name="International Human Genome Sequencing Consortium"/>
            <person name="Lander E.S."/>
            <person name="Linton L.M."/>
            <person name="Birren B."/>
            <person name="Nusbaum C."/>
            <person name="Zody M.C."/>
            <person name="Baldwin J."/>
            <person name="Devon K."/>
            <person name="Dewar K."/>
            <person name="Doyle M."/>
            <person name="FitzHugh W."/>
            <person name="Funke R."/>
            <person name="Gage D."/>
            <person name="Harris K."/>
            <person name="Heaford A."/>
            <person name="Howland J."/>
            <person name="Kann L."/>
            <person name="Lehoczky J."/>
            <person name="LeVine R."/>
            <person name="McEwan P."/>
            <person name="McKernan K."/>
            <person name="Meldrim J."/>
            <person name="Mesirov J.P."/>
            <person name="Miranda C."/>
            <person name="Morris W."/>
            <person name="Naylor J."/>
            <person name="Raymond C."/>
            <person name="Rosetti M."/>
            <person name="Santos R."/>
            <person name="Sheridan A."/>
            <person name="Sougnez C."/>
            <person name="Stange-Thomann N."/>
            <person name="Stojanovic N."/>
            <person name="Subramanian A."/>
            <person name="Wyman D."/>
            <person name="Rogers J."/>
            <person name="Sulston J."/>
            <person name="Ainscough R."/>
            <person name="Beck S."/>
            <person name="Bentley D."/>
            <person name="Burton J."/>
            <person name="Clee C."/>
            <person name="Carter N."/>
            <person name="Coulson A."/>
            <person name="Deadman R."/>
            <person name="Deloukas P."/>
            <person name="Dunham A."/>
            <person name="Dunham I."/>
            <person name="Durbin R."/>
            <person name="French L."/>
            <person name="Grafham D."/>
            <person name="Gregory S."/>
            <person name="Hubbard T."/>
            <person name="Humphray S."/>
            <person name="Hunt A."/>
            <person name="Jones M."/>
            <person name="Lloyd C."/>
            <person name="McMurray A."/>
            <person name="Matthews L."/>
            <person name="Mercer S."/>
            <person name="Milne S."/>
            <person name="Mullikin J.C."/>
            <person name="Mungall A."/>
            <person name="Plumb R."/>
            <person name="Ross M."/>
            <person name="Shownkeen R."/>
            <person name="Sims S."/>
            <person name="Waterston R.H."/>
            <person name="Wilson R.K."/>
            <person name="Hillier L.W."/>
            <person name="McPherson J.D."/>
            <person name="Marra M.A."/>
            <person name="Mardis E.R."/>
            <person name="Fulton L.A."/>
            <person name="Chinwalla A.T."/>
            <person name="Pepin K.H."/>
            <person name="Gish W.R."/>
            <person name="Chissoe S.L."/>
            <person name="Wendl M.C."/>
            <person name="Delehaunty K.D."/>
            <person name="Miner T.L."/>
            <person name="Delehaunty A."/>
            <person name="Kramer J.B."/>
            <person name="Cook L.L."/>
            <person name="Fulton R.S."/>
            <person name="Johnson D.L."/>
            <person name="Minx P.J."/>
            <person name="Clifton S.W."/>
            <person name="Hawkins T."/>
            <person name="Branscomb E."/>
            <person name="Predki P."/>
            <person name="Richardson P."/>
            <person name="Wenning S."/>
            <person name="Slezak T."/>
            <person name="Doggett N."/>
            <person name="Cheng J.F."/>
            <person name="Olsen A."/>
            <person name="Lucas S."/>
            <person name="Elkin C."/>
            <person name="Uberbacher E."/>
            <person name="Frazier M."/>
            <person name="Gibbs R.A."/>
            <person name="Muzny D.M."/>
            <person name="Scherer S.E."/>
            <person name="Bouck J.B."/>
            <person name="Sodergren E.J."/>
            <person name="Worley K.C."/>
            <person name="Rives C.M."/>
            <person name="Gorrell J.H."/>
            <person name="Metzker M.L."/>
            <person name="Naylor S.L."/>
            <person name="Kucherlapati R.S."/>
            <person name="Nelson D.L."/>
            <person name="Weinstock G.M."/>
            <person name="Sakaki Y."/>
            <person name="Fujiyama A."/>
            <person name="Hattori M."/>
            <person name="Yada T."/>
            <person name="Toyoda A."/>
            <person name="Itoh T."/>
            <person name="Kawagoe C."/>
            <person name="Watanabe H."/>
            <person name="Totoki Y."/>
            <person name="Taylor T."/>
            <person name="Weissenbach J."/>
            <person name="Heilig R."/>
            <person name="Saurin W."/>
            <person name="Artiguenave F."/>
            <person name="Brottier P."/>
            <person name="Bruls T."/>
            <person name="Pelletier E."/>
            <person name="Robert C."/>
            <person name="Wincker P."/>
            <person name="Smith D.R."/>
            <person name="Doucette-Stamm L."/>
            <person name="Rubenfield M."/>
            <person name="Weinstock K."/>
            <person name="Lee H.M."/>
            <person name="Dubois J."/>
            <person name="Rosenthal A."/>
            <person name="Platzer M."/>
            <person name="Nyakatura G."/>
            <person name="Taudien S."/>
            <person name="Rump A."/>
            <person name="Yang H."/>
            <person name="Yu J."/>
            <person name="Wang J."/>
            <person name="Huang G."/>
            <person name="Gu J."/>
            <person name="Hood L."/>
            <person name="Rowen L."/>
            <person name="Madan A."/>
            <person name="Qin S."/>
            <person name="Davis R.W."/>
            <person name="Federspiel N.A."/>
            <person name="Abola A.P."/>
            <person name="Proctor M.J."/>
            <person name="Myers R.M."/>
            <person name="Schmutz J."/>
            <person name="Dickson M."/>
            <person name="Grimwood J."/>
            <person name="Cox D.R."/>
            <person name="Olson M.V."/>
            <person name="Kaul R."/>
            <person name="Raymond C."/>
            <person name="Shimizu N."/>
            <person name="Kawasaki K."/>
            <person name="Minoshima S."/>
            <person name="Evans G.A."/>
            <person name="Athanasiou M."/>
            <person name="Schultz R."/>
            <person name="Roe B.A."/>
            <person name="Chen F."/>
            <person name="Pan H."/>
            <person name="Ramser J."/>
            <person name="Lehrach H."/>
            <person name="Reinhardt R."/>
            <person name="McCombie W.R."/>
            <person name="de la Bastide M."/>
            <person name="Dedhia N."/>
            <person name="Blocker H."/>
            <person name="Hornischer K."/>
            <person name="Nordsiek G."/>
            <person name="Agarwala R."/>
            <person name="Aravind L."/>
            <person name="Bailey J.A."/>
            <person name="Bateman A."/>
            <person name="Batzoglou S."/>
            <person name="Birney E."/>
            <person name="Bork P."/>
            <person name="Brown D.G."/>
            <person name="Burge C.B."/>
            <person name="Cerutti L."/>
            <person name="Chen H.C."/>
            <person name="Church D."/>
            <person name="Clamp M."/>
            <person name="Copley R.R."/>
            <person name="Doerks T."/>
            <person name="Eddy S.R."/>
            <person name="Eichler E.E."/>
            <person name="Furey T.S."/>
            <person name="Galagan J."/>
            <person name="Gilbert J.G."/>
            <person name="Harmon C."/>
            <person name="Hayashizaki Y."/>
            <person name="Haussler D."/>
            <person name="Hermjakob H."/>
            <person name="Hokamp K."/>
            <person name="Jang W."/>
            <person name="Johnson L.S."/>
            <person name="Jones T.A."/>
            <person name="Kasif S."/>
            <person name="Kaspryzk A."/>
            <person name="Kennedy S."/>
            <person name="Kent W.J."/>
            <person name="Kitts P."/>
            <person name="Koonin E.V."/>
            <person name="Korf I."/>
            <person name="Kulp D."/>
            <person name="Lancet D."/>
            <person name="Lowe T.M."/>
            <person name="McLysaght A."/>
            <person name="Mikkelsen T."/>
            <person name="Moran J.V."/>
            <person name="Mulder N."/>
            <person name="Pollara V.J."/>
            <person name="Ponting C.P."/>
            <person name="Schuler G."/>
            <person name="Schultz J."/>
            <person name="Slater G."/>
            <person name="Smit A.F."/>
            <person name="Stupka E."/>
            <person name="Szustakowski J."/>
            <person name="Thierry-Mieg D."/>
            <person name="Thierry-Mieg J."/>
            <person name="Wagner L."/>
            <person name="Wallis J."/>
            <person name="Wheeler R."/>
            <person name="Williams A."/>
            <person name="Wolf Y.I."/>
            <person name="Wolfe K.H."/>
            <person name="Yang S.P."/>
            <person name="Yeh R.F."/>
            <person name="Collins F."/>
            <person name="Guyer M.S."/>
            <person name="Peterson J."/>
            <person name="Felsenfeld A."/>
            <person name="Wetterstrand K.A."/>
            <person name="Patrinos A."/>
            <person name="Morgan M.J."/>
            <person name="de Jong P."/>
            <person name="Catanese J.J."/>
            <person name="Osoegawa K."/>
            <person name="Shizuya H."/>
            <person name="Choi S."/>
            <person name="Chen Y.J."/>
        </authorList>
    </citation>
    <scope>NUCLEOTIDE SEQUENCE [LARGE SCALE GENOMIC DNA]</scope>
</reference>
<sequence length="11" mass="1346">MAHLKRLVKLH</sequence>
<dbReference type="HOGENOM" id="CLU_3438232_0_0_1"/>
<proteinExistence type="predicted"/>
<dbReference type="Ensembl" id="ENST00000447156.1">
    <property type="protein sequence ID" value="ENSP00000399880.1"/>
    <property type="gene ID" value="ENSG00000115339.16"/>
</dbReference>
<gene>
    <name evidence="1" type="primary">GALNT3</name>
</gene>